<sequence length="155" mass="17199">MCKQLYQAFDCCLIYHGFYCAGIPYSFAVVNYTCTLILLNTDVISAIVNFYQCKNVVYAYGYVYSGAEVENGIFEVSGKAFVCKFTFSSAIDANAFVGTSWVVLREVQFALKGMPVSPSPNEIYDKINDALTTIKNKIQESASEYCGEAEINLGR</sequence>
<protein>
    <submittedName>
        <fullName evidence="2">Uncharacterized protein</fullName>
    </submittedName>
</protein>
<reference evidence="1 4" key="1">
    <citation type="submission" date="2019-10" db="EMBL/GenBank/DDBJ databases">
        <title>Comparative genomics of sulfur disproportionating microorganisms.</title>
        <authorList>
            <person name="Ward L.M."/>
            <person name="Bertran E."/>
            <person name="Johnston D."/>
        </authorList>
    </citation>
    <scope>NUCLEOTIDE SEQUENCE [LARGE SCALE GENOMIC DNA]</scope>
    <source>
        <strain evidence="1 4">DSM 3772</strain>
    </source>
</reference>
<dbReference type="GeneID" id="42778833"/>
<organism evidence="2 3">
    <name type="scientific">Acidianus ambivalens</name>
    <name type="common">Desulfurolobus ambivalens</name>
    <dbReference type="NCBI Taxonomy" id="2283"/>
    <lineage>
        <taxon>Archaea</taxon>
        <taxon>Thermoproteota</taxon>
        <taxon>Thermoprotei</taxon>
        <taxon>Sulfolobales</taxon>
        <taxon>Sulfolobaceae</taxon>
        <taxon>Acidianus</taxon>
    </lineage>
</organism>
<dbReference type="Proteomes" id="UP000474054">
    <property type="component" value="Unassembled WGS sequence"/>
</dbReference>
<dbReference type="RefSeq" id="WP_152942748.1">
    <property type="nucleotide sequence ID" value="NZ_CP045482.1"/>
</dbReference>
<evidence type="ECO:0000313" key="4">
    <source>
        <dbReference type="Proteomes" id="UP000474054"/>
    </source>
</evidence>
<dbReference type="EMBL" id="WHYS01000002">
    <property type="protein sequence ID" value="MQL56238.1"/>
    <property type="molecule type" value="Genomic_DNA"/>
</dbReference>
<evidence type="ECO:0000313" key="3">
    <source>
        <dbReference type="Proteomes" id="UP000426328"/>
    </source>
</evidence>
<dbReference type="Proteomes" id="UP000426328">
    <property type="component" value="Chromosome"/>
</dbReference>
<gene>
    <name evidence="2" type="ORF">D1866_03810</name>
    <name evidence="1" type="ORF">GFB69_11020</name>
</gene>
<dbReference type="EMBL" id="CP045482">
    <property type="protein sequence ID" value="QGR21224.1"/>
    <property type="molecule type" value="Genomic_DNA"/>
</dbReference>
<evidence type="ECO:0000313" key="1">
    <source>
        <dbReference type="EMBL" id="MQL56238.1"/>
    </source>
</evidence>
<keyword evidence="3" id="KW-1185">Reference proteome</keyword>
<evidence type="ECO:0000313" key="2">
    <source>
        <dbReference type="EMBL" id="QGR21224.1"/>
    </source>
</evidence>
<dbReference type="KEGG" id="aamb:D1866_03810"/>
<accession>A0A650CTP7</accession>
<reference evidence="2 3" key="2">
    <citation type="submission" date="2019-10" db="EMBL/GenBank/DDBJ databases">
        <title>Genome Sequences from Six Type Strain Members of the Archaeal Family Sulfolobaceae: Acidianus ambivalens, Acidianus infernus, Metallosphaera prunae, Stygiolobus azoricus, Sulfolobus metallicus, and Sulfurisphaera ohwakuensis.</title>
        <authorList>
            <person name="Counts J.A."/>
            <person name="Kelly R.M."/>
        </authorList>
    </citation>
    <scope>NUCLEOTIDE SEQUENCE [LARGE SCALE GENOMIC DNA]</scope>
    <source>
        <strain evidence="2 3">LEI 10</strain>
    </source>
</reference>
<dbReference type="AlphaFoldDB" id="A0A650CTP7"/>
<proteinExistence type="predicted"/>
<name>A0A650CTP7_ACIAM</name>